<dbReference type="Proteomes" id="UP000249645">
    <property type="component" value="Unassembled WGS sequence"/>
</dbReference>
<dbReference type="CDD" id="cd06464">
    <property type="entry name" value="ACD_sHsps-like"/>
    <property type="match status" value="1"/>
</dbReference>
<proteinExistence type="inferred from homology"/>
<evidence type="ECO:0000259" key="3">
    <source>
        <dbReference type="PROSITE" id="PS01031"/>
    </source>
</evidence>
<evidence type="ECO:0000256" key="1">
    <source>
        <dbReference type="PROSITE-ProRule" id="PRU00285"/>
    </source>
</evidence>
<dbReference type="InterPro" id="IPR002068">
    <property type="entry name" value="A-crystallin/Hsp20_dom"/>
</dbReference>
<evidence type="ECO:0000256" key="2">
    <source>
        <dbReference type="RuleBase" id="RU003616"/>
    </source>
</evidence>
<feature type="domain" description="SHSP" evidence="3">
    <location>
        <begin position="26"/>
        <end position="138"/>
    </location>
</feature>
<protein>
    <submittedName>
        <fullName evidence="4">Heat-shock protein Hsp20</fullName>
    </submittedName>
</protein>
<sequence length="138" mass="15861">MSTTVIRKNNFGDLFDELFSTVPNVLSKQNNVPPVNISEDENNYYIQLIAAGLKKEDFKINLEKGLLTISYEKKESEKNPNLKNHRLEYNLLSFKRSFNIDESVDLEKIEAGYNDGILSVNLPKKQEIKVLPKSIEIK</sequence>
<dbReference type="InterPro" id="IPR008978">
    <property type="entry name" value="HSP20-like_chaperone"/>
</dbReference>
<reference evidence="4 5" key="1">
    <citation type="submission" date="2017-11" db="EMBL/GenBank/DDBJ databases">
        <title>Infants hospitalized years apart are colonized by the same room-sourced microbial strains.</title>
        <authorList>
            <person name="Brooks B."/>
            <person name="Olm M.R."/>
            <person name="Firek B.A."/>
            <person name="Baker R."/>
            <person name="Thomas B.C."/>
            <person name="Morowitz M.J."/>
            <person name="Banfield J.F."/>
        </authorList>
    </citation>
    <scope>NUCLEOTIDE SEQUENCE [LARGE SCALE GENOMIC DNA]</scope>
    <source>
        <strain evidence="4">S2_009_000_R2_76</strain>
    </source>
</reference>
<dbReference type="Gene3D" id="2.60.40.790">
    <property type="match status" value="1"/>
</dbReference>
<dbReference type="EMBL" id="QFOI01000453">
    <property type="protein sequence ID" value="PZP42132.1"/>
    <property type="molecule type" value="Genomic_DNA"/>
</dbReference>
<comment type="caution">
    <text evidence="4">The sequence shown here is derived from an EMBL/GenBank/DDBJ whole genome shotgun (WGS) entry which is preliminary data.</text>
</comment>
<evidence type="ECO:0000313" key="4">
    <source>
        <dbReference type="EMBL" id="PZP42132.1"/>
    </source>
</evidence>
<name>A0A2W5GFN6_9SPHI</name>
<evidence type="ECO:0000313" key="5">
    <source>
        <dbReference type="Proteomes" id="UP000249645"/>
    </source>
</evidence>
<dbReference type="PANTHER" id="PTHR11527">
    <property type="entry name" value="HEAT-SHOCK PROTEIN 20 FAMILY MEMBER"/>
    <property type="match status" value="1"/>
</dbReference>
<accession>A0A2W5GFN6</accession>
<dbReference type="PROSITE" id="PS01031">
    <property type="entry name" value="SHSP"/>
    <property type="match status" value="1"/>
</dbReference>
<dbReference type="AlphaFoldDB" id="A0A2W5GFN6"/>
<dbReference type="Pfam" id="PF00011">
    <property type="entry name" value="HSP20"/>
    <property type="match status" value="1"/>
</dbReference>
<organism evidence="4 5">
    <name type="scientific">Pseudopedobacter saltans</name>
    <dbReference type="NCBI Taxonomy" id="151895"/>
    <lineage>
        <taxon>Bacteria</taxon>
        <taxon>Pseudomonadati</taxon>
        <taxon>Bacteroidota</taxon>
        <taxon>Sphingobacteriia</taxon>
        <taxon>Sphingobacteriales</taxon>
        <taxon>Sphingobacteriaceae</taxon>
        <taxon>Pseudopedobacter</taxon>
    </lineage>
</organism>
<comment type="similarity">
    <text evidence="1 2">Belongs to the small heat shock protein (HSP20) family.</text>
</comment>
<dbReference type="SUPFAM" id="SSF49764">
    <property type="entry name" value="HSP20-like chaperones"/>
    <property type="match status" value="1"/>
</dbReference>
<gene>
    <name evidence="4" type="ORF">DI598_17300</name>
</gene>
<dbReference type="InterPro" id="IPR031107">
    <property type="entry name" value="Small_HSP"/>
</dbReference>